<dbReference type="VEuPathDB" id="TriTrypDB:TvY486_0603980"/>
<dbReference type="EMBL" id="HE573022">
    <property type="protein sequence ID" value="CCC48607.1"/>
    <property type="molecule type" value="Genomic_DNA"/>
</dbReference>
<organism evidence="1">
    <name type="scientific">Trypanosoma vivax (strain Y486)</name>
    <dbReference type="NCBI Taxonomy" id="1055687"/>
    <lineage>
        <taxon>Eukaryota</taxon>
        <taxon>Discoba</taxon>
        <taxon>Euglenozoa</taxon>
        <taxon>Kinetoplastea</taxon>
        <taxon>Metakinetoplastina</taxon>
        <taxon>Trypanosomatida</taxon>
        <taxon>Trypanosomatidae</taxon>
        <taxon>Trypanosoma</taxon>
        <taxon>Duttonella</taxon>
    </lineage>
</organism>
<sequence length="104" mass="12171">MLHSRIVRVLFYDAARELVDGETSLVVQTLFAAIILYVYRGIEREISFHFNIFFFFFYQSLAALLLDSGERNIVRHFSPFMCLCRRPSNTIPILALLSCFRQQS</sequence>
<proteinExistence type="predicted"/>
<protein>
    <submittedName>
        <fullName evidence="1">Uncharacterized protein</fullName>
    </submittedName>
</protein>
<dbReference type="AlphaFoldDB" id="G0TXB7"/>
<evidence type="ECO:0000313" key="1">
    <source>
        <dbReference type="EMBL" id="CCC48607.1"/>
    </source>
</evidence>
<reference evidence="1" key="1">
    <citation type="journal article" date="2012" name="Proc. Natl. Acad. Sci. U.S.A.">
        <title>Antigenic diversity is generated by distinct evolutionary mechanisms in African trypanosome species.</title>
        <authorList>
            <person name="Jackson A.P."/>
            <person name="Berry A."/>
            <person name="Aslett M."/>
            <person name="Allison H.C."/>
            <person name="Burton P."/>
            <person name="Vavrova-Anderson J."/>
            <person name="Brown R."/>
            <person name="Browne H."/>
            <person name="Corton N."/>
            <person name="Hauser H."/>
            <person name="Gamble J."/>
            <person name="Gilderthorp R."/>
            <person name="Marcello L."/>
            <person name="McQuillan J."/>
            <person name="Otto T.D."/>
            <person name="Quail M.A."/>
            <person name="Sanders M.J."/>
            <person name="van Tonder A."/>
            <person name="Ginger M.L."/>
            <person name="Field M.C."/>
            <person name="Barry J.D."/>
            <person name="Hertz-Fowler C."/>
            <person name="Berriman M."/>
        </authorList>
    </citation>
    <scope>NUCLEOTIDE SEQUENCE</scope>
    <source>
        <strain evidence="1">Y486</strain>
    </source>
</reference>
<name>G0TXB7_TRYVY</name>
<gene>
    <name evidence="1" type="ORF">TVY486_0603980</name>
</gene>
<accession>G0TXB7</accession>